<feature type="region of interest" description="Disordered" evidence="1">
    <location>
        <begin position="170"/>
        <end position="206"/>
    </location>
</feature>
<evidence type="ECO:0000313" key="4">
    <source>
        <dbReference type="Proteomes" id="UP001236620"/>
    </source>
</evidence>
<dbReference type="Proteomes" id="UP001236620">
    <property type="component" value="Unassembled WGS sequence"/>
</dbReference>
<keyword evidence="2" id="KW-0472">Membrane</keyword>
<sequence length="206" mass="24596">MASGNTIMMVGLFVFIIGFVIWSTLTSRKASKKEKEKRYQQVRDKIKQYIAVNESRKNLRIEFEKVYSRRGAEYKYRDVFDVIVHLVSPKTQEIIEVRAYEVEGLTTKINKNDYKTDWIVNARLDLEETKRRIAIGEKEIKLTKEEKKQLRLAEKASAKQLQQEEKIRLKEAKQKSKEQKKNLDINHERRMHRSRHKFVPTRVKEN</sequence>
<feature type="transmembrane region" description="Helical" evidence="2">
    <location>
        <begin position="6"/>
        <end position="25"/>
    </location>
</feature>
<accession>A0ABU0NF38</accession>
<evidence type="ECO:0000256" key="2">
    <source>
        <dbReference type="SAM" id="Phobius"/>
    </source>
</evidence>
<comment type="caution">
    <text evidence="3">The sequence shown here is derived from an EMBL/GenBank/DDBJ whole genome shotgun (WGS) entry which is preliminary data.</text>
</comment>
<reference evidence="3" key="1">
    <citation type="submission" date="2023-07" db="EMBL/GenBank/DDBJ databases">
        <title>Genomic Encyclopedia of Type Strains, Phase IV (KMG-IV): sequencing the most valuable type-strain genomes for metagenomic binning, comparative biology and taxonomic classification.</title>
        <authorList>
            <person name="Goeker M."/>
        </authorList>
    </citation>
    <scope>NUCLEOTIDE SEQUENCE [LARGE SCALE GENOMIC DNA]</scope>
    <source>
        <strain evidence="3">DSM 22019</strain>
    </source>
</reference>
<organism evidence="3 4">
    <name type="scientific">Mycoplasma yeatsii</name>
    <dbReference type="NCBI Taxonomy" id="51365"/>
    <lineage>
        <taxon>Bacteria</taxon>
        <taxon>Bacillati</taxon>
        <taxon>Mycoplasmatota</taxon>
        <taxon>Mollicutes</taxon>
        <taxon>Mycoplasmataceae</taxon>
        <taxon>Mycoplasma</taxon>
    </lineage>
</organism>
<proteinExistence type="predicted"/>
<gene>
    <name evidence="3" type="ORF">J2Z63_000442</name>
</gene>
<evidence type="ECO:0000256" key="1">
    <source>
        <dbReference type="SAM" id="MobiDB-lite"/>
    </source>
</evidence>
<dbReference type="RefSeq" id="WP_307444779.1">
    <property type="nucleotide sequence ID" value="NZ_JAUSWP010000003.1"/>
</dbReference>
<dbReference type="EMBL" id="JAUSWP010000003">
    <property type="protein sequence ID" value="MDQ0567797.1"/>
    <property type="molecule type" value="Genomic_DNA"/>
</dbReference>
<keyword evidence="4" id="KW-1185">Reference proteome</keyword>
<keyword evidence="2" id="KW-0812">Transmembrane</keyword>
<name>A0ABU0NF38_9MOLU</name>
<keyword evidence="2" id="KW-1133">Transmembrane helix</keyword>
<feature type="compositionally biased region" description="Basic and acidic residues" evidence="1">
    <location>
        <begin position="170"/>
        <end position="188"/>
    </location>
</feature>
<protein>
    <submittedName>
        <fullName evidence="3">Biopolymer transport protein ExbB/TolQ</fullName>
    </submittedName>
</protein>
<evidence type="ECO:0000313" key="3">
    <source>
        <dbReference type="EMBL" id="MDQ0567797.1"/>
    </source>
</evidence>
<feature type="compositionally biased region" description="Basic residues" evidence="1">
    <location>
        <begin position="189"/>
        <end position="199"/>
    </location>
</feature>